<keyword evidence="5" id="KW-0811">Translocation</keyword>
<organism evidence="6 7">
    <name type="scientific">Alistipes shahii WAL 8301</name>
    <dbReference type="NCBI Taxonomy" id="717959"/>
    <lineage>
        <taxon>Bacteria</taxon>
        <taxon>Pseudomonadati</taxon>
        <taxon>Bacteroidota</taxon>
        <taxon>Bacteroidia</taxon>
        <taxon>Bacteroidales</taxon>
        <taxon>Rikenellaceae</taxon>
        <taxon>Alistipes</taxon>
    </lineage>
</organism>
<comment type="subcellular location">
    <subcellularLocation>
        <location evidence="5">Cell membrane</location>
        <topology evidence="5">Multi-pass membrane protein</topology>
    </subcellularLocation>
    <subcellularLocation>
        <location evidence="1">Membrane</location>
        <topology evidence="1">Multi-pass membrane protein</topology>
    </subcellularLocation>
</comment>
<gene>
    <name evidence="5" type="primary">tatC</name>
    <name evidence="6" type="ORF">AL1_21230</name>
</gene>
<evidence type="ECO:0000313" key="7">
    <source>
        <dbReference type="Proteomes" id="UP000008794"/>
    </source>
</evidence>
<feature type="transmembrane region" description="Helical" evidence="5">
    <location>
        <begin position="203"/>
        <end position="224"/>
    </location>
</feature>
<dbReference type="PANTHER" id="PTHR30371:SF0">
    <property type="entry name" value="SEC-INDEPENDENT PROTEIN TRANSLOCASE PROTEIN TATC, CHLOROPLASTIC-RELATED"/>
    <property type="match status" value="1"/>
</dbReference>
<keyword evidence="7" id="KW-1185">Reference proteome</keyword>
<feature type="transmembrane region" description="Helical" evidence="5">
    <location>
        <begin position="115"/>
        <end position="134"/>
    </location>
</feature>
<keyword evidence="5" id="KW-0653">Protein transport</keyword>
<dbReference type="GO" id="GO:0043953">
    <property type="term" value="P:protein transport by the Tat complex"/>
    <property type="evidence" value="ECO:0007669"/>
    <property type="project" value="UniProtKB-UniRule"/>
</dbReference>
<dbReference type="GeneID" id="92756452"/>
<proteinExistence type="inferred from homology"/>
<feature type="transmembrane region" description="Helical" evidence="5">
    <location>
        <begin position="244"/>
        <end position="269"/>
    </location>
</feature>
<evidence type="ECO:0000256" key="2">
    <source>
        <dbReference type="ARBA" id="ARBA00022692"/>
    </source>
</evidence>
<dbReference type="HOGENOM" id="CLU_031942_3_2_10"/>
<evidence type="ECO:0000313" key="6">
    <source>
        <dbReference type="EMBL" id="CBK64427.1"/>
    </source>
</evidence>
<dbReference type="NCBIfam" id="TIGR00945">
    <property type="entry name" value="tatC"/>
    <property type="match status" value="1"/>
</dbReference>
<dbReference type="RefSeq" id="WP_015547246.1">
    <property type="nucleotide sequence ID" value="NC_021030.1"/>
</dbReference>
<dbReference type="GO" id="GO:0009977">
    <property type="term" value="F:proton motive force dependent protein transmembrane transporter activity"/>
    <property type="evidence" value="ECO:0007669"/>
    <property type="project" value="TreeGrafter"/>
</dbReference>
<protein>
    <recommendedName>
        <fullName evidence="5">Sec-independent protein translocase protein TatC</fullName>
    </recommendedName>
</protein>
<evidence type="ECO:0000256" key="1">
    <source>
        <dbReference type="ARBA" id="ARBA00004141"/>
    </source>
</evidence>
<feature type="transmembrane region" description="Helical" evidence="5">
    <location>
        <begin position="26"/>
        <end position="48"/>
    </location>
</feature>
<name>D4INB5_9BACT</name>
<keyword evidence="3 5" id="KW-1133">Transmembrane helix</keyword>
<dbReference type="Pfam" id="PF00902">
    <property type="entry name" value="TatC"/>
    <property type="match status" value="1"/>
</dbReference>
<accession>D4INB5</accession>
<evidence type="ECO:0000256" key="3">
    <source>
        <dbReference type="ARBA" id="ARBA00022989"/>
    </source>
</evidence>
<keyword evidence="4 5" id="KW-0472">Membrane</keyword>
<evidence type="ECO:0000256" key="4">
    <source>
        <dbReference type="ARBA" id="ARBA00023136"/>
    </source>
</evidence>
<dbReference type="GO" id="GO:0065002">
    <property type="term" value="P:intracellular protein transmembrane transport"/>
    <property type="evidence" value="ECO:0007669"/>
    <property type="project" value="TreeGrafter"/>
</dbReference>
<reference evidence="6 7" key="1">
    <citation type="submission" date="2010-03" db="EMBL/GenBank/DDBJ databases">
        <title>The genome sequence of Alistipes shahii WAL 8301.</title>
        <authorList>
            <consortium name="metaHIT consortium -- http://www.metahit.eu/"/>
            <person name="Pajon A."/>
            <person name="Turner K."/>
            <person name="Parkhill J."/>
        </authorList>
    </citation>
    <scope>NUCLEOTIDE SEQUENCE [LARGE SCALE GENOMIC DNA]</scope>
    <source>
        <strain evidence="6 7">WAL 8301</strain>
    </source>
</reference>
<sequence length="301" mass="34416">MNMKKKDPESTEMTFFEHIDALRPHLVRGVMAIGVIGLVAFFCKSFIIDTVLFGPQSPDFPTNRMLTWVGAQWAHMAEWLNSVLGTSFDTDPETFRIANDRFSIINTSLSGQFNLHMKISLLTGLAMAMPYTLWEFWRFVRPALTPKEIQGTHLFVFWVSLCFFGGLLFGYFVMAPLSINFFANYQASEFITNMFDISDYLTTVIIVSIACAFMFELPLLIYFLTRMGLVSAGFLRKYRRHAFVILLVVAAIITPPDIFSLILVILPLYGLYELSIKLAERTERKHAAEEEQTTEMTETTE</sequence>
<dbReference type="PANTHER" id="PTHR30371">
    <property type="entry name" value="SEC-INDEPENDENT PROTEIN TRANSLOCASE PROTEIN TATC"/>
    <property type="match status" value="1"/>
</dbReference>
<evidence type="ECO:0000256" key="5">
    <source>
        <dbReference type="HAMAP-Rule" id="MF_00902"/>
    </source>
</evidence>
<keyword evidence="5" id="KW-0813">Transport</keyword>
<dbReference type="KEGG" id="ash:AL1_21230"/>
<dbReference type="Proteomes" id="UP000008794">
    <property type="component" value="Chromosome"/>
</dbReference>
<dbReference type="AlphaFoldDB" id="D4INB5"/>
<keyword evidence="2 5" id="KW-0812">Transmembrane</keyword>
<dbReference type="STRING" id="717959.AL1_21230"/>
<dbReference type="PRINTS" id="PR01840">
    <property type="entry name" value="TATCFAMILY"/>
</dbReference>
<dbReference type="InterPro" id="IPR002033">
    <property type="entry name" value="TatC"/>
</dbReference>
<dbReference type="HAMAP" id="MF_00902">
    <property type="entry name" value="TatC"/>
    <property type="match status" value="1"/>
</dbReference>
<comment type="function">
    <text evidence="5">Part of the twin-arginine translocation (Tat) system that transports large folded proteins containing a characteristic twin-arginine motif in their signal peptide across membranes.</text>
</comment>
<reference evidence="6 7" key="2">
    <citation type="submission" date="2010-03" db="EMBL/GenBank/DDBJ databases">
        <authorList>
            <person name="Pajon A."/>
        </authorList>
    </citation>
    <scope>NUCLEOTIDE SEQUENCE [LARGE SCALE GENOMIC DNA]</scope>
    <source>
        <strain evidence="6 7">WAL 8301</strain>
    </source>
</reference>
<dbReference type="PATRIC" id="fig|717959.3.peg.585"/>
<dbReference type="EMBL" id="FP929032">
    <property type="protein sequence ID" value="CBK64427.1"/>
    <property type="molecule type" value="Genomic_DNA"/>
</dbReference>
<comment type="caution">
    <text evidence="5">Lacks conserved residue(s) required for the propagation of feature annotation.</text>
</comment>
<comment type="similarity">
    <text evidence="5">Belongs to the TatC family.</text>
</comment>
<comment type="subunit">
    <text evidence="5">Forms a complex with TatA.</text>
</comment>
<feature type="transmembrane region" description="Helical" evidence="5">
    <location>
        <begin position="155"/>
        <end position="183"/>
    </location>
</feature>
<keyword evidence="5" id="KW-1003">Cell membrane</keyword>
<dbReference type="GO" id="GO:0033281">
    <property type="term" value="C:TAT protein transport complex"/>
    <property type="evidence" value="ECO:0007669"/>
    <property type="project" value="UniProtKB-UniRule"/>
</dbReference>